<reference evidence="2 4" key="2">
    <citation type="submission" date="2021-02" db="EMBL/GenBank/DDBJ databases">
        <title>Complete Genome Sequence of Cupriavidus oxalaticus Strain Ox1, a Soil Oxalate-Degrading Species.</title>
        <authorList>
            <person name="Palmieri F."/>
            <person name="Udriet P."/>
            <person name="Deuasquier M."/>
            <person name="Beaudoing E."/>
            <person name="Johnson S.L."/>
            <person name="Davenport K.W."/>
            <person name="Chain P.S."/>
            <person name="Bindschedler S."/>
            <person name="Junier P."/>
        </authorList>
    </citation>
    <scope>NUCLEOTIDE SEQUENCE [LARGE SCALE GENOMIC DNA]</scope>
    <source>
        <strain evidence="2 4">Ox1</strain>
    </source>
</reference>
<dbReference type="Gene3D" id="3.90.1300.10">
    <property type="entry name" value="Amidase signature (AS) domain"/>
    <property type="match status" value="1"/>
</dbReference>
<accession>A0A375G3T8</accession>
<evidence type="ECO:0000313" key="4">
    <source>
        <dbReference type="Proteomes" id="UP000623307"/>
    </source>
</evidence>
<dbReference type="GO" id="GO:0004040">
    <property type="term" value="F:amidase activity"/>
    <property type="evidence" value="ECO:0007669"/>
    <property type="project" value="UniProtKB-EC"/>
</dbReference>
<name>A0A375G3T8_9BURK</name>
<feature type="domain" description="Amidase" evidence="1">
    <location>
        <begin position="26"/>
        <end position="440"/>
    </location>
</feature>
<dbReference type="GeneID" id="303492267"/>
<protein>
    <submittedName>
        <fullName evidence="3">Amidase</fullName>
        <ecNumber evidence="3">3.5.1.-</ecNumber>
        <ecNumber evidence="2">3.5.1.4</ecNumber>
    </submittedName>
</protein>
<dbReference type="PANTHER" id="PTHR11895:SF173">
    <property type="entry name" value="GLUTAMYL-TRNA AMIDOTRANSFERASE SUBUNIT A"/>
    <property type="match status" value="1"/>
</dbReference>
<evidence type="ECO:0000259" key="1">
    <source>
        <dbReference type="Pfam" id="PF01425"/>
    </source>
</evidence>
<keyword evidence="3" id="KW-0378">Hydrolase</keyword>
<dbReference type="Proteomes" id="UP000256862">
    <property type="component" value="Chromosome CO2235"/>
</dbReference>
<dbReference type="InterPro" id="IPR000120">
    <property type="entry name" value="Amidase"/>
</dbReference>
<gene>
    <name evidence="3" type="ORF">CO2235_150413</name>
    <name evidence="2" type="ORF">JTE92_22180</name>
</gene>
<reference evidence="3" key="1">
    <citation type="submission" date="2018-01" db="EMBL/GenBank/DDBJ databases">
        <authorList>
            <person name="Clerissi C."/>
        </authorList>
    </citation>
    <scope>NUCLEOTIDE SEQUENCE</scope>
    <source>
        <strain evidence="3">Cupriavidus oxalaticus LMG 2235</strain>
    </source>
</reference>
<dbReference type="NCBIfam" id="NF005450">
    <property type="entry name" value="PRK07042.1"/>
    <property type="match status" value="1"/>
</dbReference>
<dbReference type="EMBL" id="CP069812">
    <property type="protein sequence ID" value="QRQ92840.1"/>
    <property type="molecule type" value="Genomic_DNA"/>
</dbReference>
<sequence>MNQPLYALSAVDLTRYYRQRELSPVEVVQAVLDRIGQWEPTIGAMYLVHAQQALDAARAAEARWLAGTPCGALDGVPVTLKENIATQGMPTPLGSAATVLAPAPADAPAAARLREAGAIVVGKTTMPDFGFLGAAPSSFHPLTRNPWNPERNTGGSSSGAGAAAAAGYGPIHLGTDIGGSVRIPASFCGVFGLKPSHGRVPVYPPAAARVLGPLTRTVADAALAMQAIARPDARDYMSLPPQDIGWTSLARDVRGLRIGLWLEPTGGWQVDPEVHAAVLAAAQVFEQAGAVVEPVRDWTTMDMRMGLAHFFTMRCRVDLAAMPPERASLAAGYIRKAADIAGALTPEQTFQAFTRIQQLREATVAATQPYDFVISPVSPVLPFAADAINSGGDLPLKDSHFSAAFNQSEQPAASVPCGVSRDGLPIGLQIAGRRFDDLGVLQLSHWFEQATKLRSPWPEPPAPPAQ</sequence>
<dbReference type="RefSeq" id="WP_063237904.1">
    <property type="nucleotide sequence ID" value="NZ_CP069810.1"/>
</dbReference>
<dbReference type="EC" id="3.5.1.4" evidence="2"/>
<dbReference type="Pfam" id="PF01425">
    <property type="entry name" value="Amidase"/>
    <property type="match status" value="1"/>
</dbReference>
<dbReference type="InterPro" id="IPR036928">
    <property type="entry name" value="AS_sf"/>
</dbReference>
<dbReference type="AlphaFoldDB" id="A0A375G3T8"/>
<dbReference type="EC" id="3.5.1.-" evidence="3"/>
<dbReference type="Proteomes" id="UP000623307">
    <property type="component" value="Chromosome 2"/>
</dbReference>
<dbReference type="PANTHER" id="PTHR11895">
    <property type="entry name" value="TRANSAMIDASE"/>
    <property type="match status" value="1"/>
</dbReference>
<dbReference type="InterPro" id="IPR023631">
    <property type="entry name" value="Amidase_dom"/>
</dbReference>
<evidence type="ECO:0000313" key="3">
    <source>
        <dbReference type="EMBL" id="SPC12758.1"/>
    </source>
</evidence>
<dbReference type="SUPFAM" id="SSF75304">
    <property type="entry name" value="Amidase signature (AS) enzymes"/>
    <property type="match status" value="1"/>
</dbReference>
<dbReference type="EMBL" id="OGUS01000115">
    <property type="protein sequence ID" value="SPC12758.1"/>
    <property type="molecule type" value="Genomic_DNA"/>
</dbReference>
<proteinExistence type="predicted"/>
<keyword evidence="4" id="KW-1185">Reference proteome</keyword>
<evidence type="ECO:0000313" key="2">
    <source>
        <dbReference type="EMBL" id="QRQ92840.1"/>
    </source>
</evidence>
<dbReference type="OrthoDB" id="112488at2"/>
<organism evidence="3">
    <name type="scientific">Cupriavidus oxalaticus</name>
    <dbReference type="NCBI Taxonomy" id="96344"/>
    <lineage>
        <taxon>Bacteria</taxon>
        <taxon>Pseudomonadati</taxon>
        <taxon>Pseudomonadota</taxon>
        <taxon>Betaproteobacteria</taxon>
        <taxon>Burkholderiales</taxon>
        <taxon>Burkholderiaceae</taxon>
        <taxon>Cupriavidus</taxon>
    </lineage>
</organism>